<evidence type="ECO:0000313" key="4">
    <source>
        <dbReference type="Proteomes" id="UP000823674"/>
    </source>
</evidence>
<keyword evidence="2" id="KW-0732">Signal</keyword>
<evidence type="ECO:0000256" key="2">
    <source>
        <dbReference type="ARBA" id="ARBA00022729"/>
    </source>
</evidence>
<organism evidence="3 4">
    <name type="scientific">Brassica rapa subsp. trilocularis</name>
    <dbReference type="NCBI Taxonomy" id="1813537"/>
    <lineage>
        <taxon>Eukaryota</taxon>
        <taxon>Viridiplantae</taxon>
        <taxon>Streptophyta</taxon>
        <taxon>Embryophyta</taxon>
        <taxon>Tracheophyta</taxon>
        <taxon>Spermatophyta</taxon>
        <taxon>Magnoliopsida</taxon>
        <taxon>eudicotyledons</taxon>
        <taxon>Gunneridae</taxon>
        <taxon>Pentapetalae</taxon>
        <taxon>rosids</taxon>
        <taxon>malvids</taxon>
        <taxon>Brassicales</taxon>
        <taxon>Brassicaceae</taxon>
        <taxon>Brassiceae</taxon>
        <taxon>Brassica</taxon>
    </lineage>
</organism>
<dbReference type="PANTHER" id="PTHR45966">
    <property type="entry name" value="GDSL-LIKE LIPASE/ACYLHYDROLASE"/>
    <property type="match status" value="1"/>
</dbReference>
<evidence type="ECO:0000313" key="3">
    <source>
        <dbReference type="EMBL" id="KAG5391294.1"/>
    </source>
</evidence>
<protein>
    <submittedName>
        <fullName evidence="3">Uncharacterized protein</fullName>
    </submittedName>
</protein>
<dbReference type="Gene3D" id="3.40.50.1110">
    <property type="entry name" value="SGNH hydrolase"/>
    <property type="match status" value="1"/>
</dbReference>
<keyword evidence="4" id="KW-1185">Reference proteome</keyword>
<dbReference type="CDD" id="cd01837">
    <property type="entry name" value="SGNH_plant_lipase_like"/>
    <property type="match status" value="1"/>
</dbReference>
<name>A0ABQ7LXJ7_BRACM</name>
<dbReference type="InterPro" id="IPR044552">
    <property type="entry name" value="GLIP1-5/GLL25"/>
</dbReference>
<dbReference type="PANTHER" id="PTHR45966:SF27">
    <property type="entry name" value="INACTIVE GDSL ESTERASE_LIPASE-LIKE PROTEIN 25"/>
    <property type="match status" value="1"/>
</dbReference>
<proteinExistence type="inferred from homology"/>
<dbReference type="Proteomes" id="UP000823674">
    <property type="component" value="Chromosome A06"/>
</dbReference>
<dbReference type="InterPro" id="IPR036514">
    <property type="entry name" value="SGNH_hydro_sf"/>
</dbReference>
<sequence>MELQICFSEFEISHIPRAHNEITDSLAKITKSFYRELYYIGCSSPVWFDTVDRKLRPNNKTSVWFLSMANPKSHLFSLSFFSFLLLHFPTVSLAQTLFVFGDGLYDTGNKQIISSNRVDASFPPYGNTLGEATGRWSDGLIIPDYLAGFMNIPQIPPVLRSTSDFSHGANFAIADATVLGSPPETLTLSQQVMKFSENKNKWTIQARSEAIYLFYIGSNDYLNYAKNNPNPSADQKEAFVDRVITSIEAELKVIYGSGGRKFALQNLAPLGCLPAVKQASGNVQECVRLPSEMAALHNKKLLQLLGELSRELSGFQYSFYDFFSSIQNRVIKSKTYTFETGIAACCGTGSVNGSSCSTNNVCAHPEDYLFFDGKHLTQEGNLQAGHLMWGSDPVVIGPNNLRELLFLPLDSTFILADIQEAMAATRPRQIKIESIYDIKKMESEMETQWLYQVDKASSFLI</sequence>
<dbReference type="EMBL" id="JADBGQ010000006">
    <property type="protein sequence ID" value="KAG5391294.1"/>
    <property type="molecule type" value="Genomic_DNA"/>
</dbReference>
<evidence type="ECO:0000256" key="1">
    <source>
        <dbReference type="ARBA" id="ARBA00008668"/>
    </source>
</evidence>
<comment type="similarity">
    <text evidence="1">Belongs to the 'GDSL' lipolytic enzyme family.</text>
</comment>
<reference evidence="3 4" key="1">
    <citation type="submission" date="2021-03" db="EMBL/GenBank/DDBJ databases">
        <authorList>
            <person name="King G.J."/>
            <person name="Bancroft I."/>
            <person name="Baten A."/>
            <person name="Bloomfield J."/>
            <person name="Borpatragohain P."/>
            <person name="He Z."/>
            <person name="Irish N."/>
            <person name="Irwin J."/>
            <person name="Liu K."/>
            <person name="Mauleon R.P."/>
            <person name="Moore J."/>
            <person name="Morris R."/>
            <person name="Ostergaard L."/>
            <person name="Wang B."/>
            <person name="Wells R."/>
        </authorList>
    </citation>
    <scope>NUCLEOTIDE SEQUENCE [LARGE SCALE GENOMIC DNA]</scope>
    <source>
        <strain evidence="3">R-o-18</strain>
        <tissue evidence="3">Leaf</tissue>
    </source>
</reference>
<dbReference type="InterPro" id="IPR001087">
    <property type="entry name" value="GDSL"/>
</dbReference>
<comment type="caution">
    <text evidence="3">The sequence shown here is derived from an EMBL/GenBank/DDBJ whole genome shotgun (WGS) entry which is preliminary data.</text>
</comment>
<gene>
    <name evidence="3" type="primary">A06p000970.1_BraROA</name>
    <name evidence="3" type="ORF">IGI04_021257</name>
</gene>
<accession>A0ABQ7LXJ7</accession>
<dbReference type="Pfam" id="PF00657">
    <property type="entry name" value="Lipase_GDSL"/>
    <property type="match status" value="1"/>
</dbReference>
<dbReference type="InterPro" id="IPR035669">
    <property type="entry name" value="SGNH_plant_lipase-like"/>
</dbReference>